<dbReference type="SUPFAM" id="SSF53901">
    <property type="entry name" value="Thiolase-like"/>
    <property type="match status" value="1"/>
</dbReference>
<evidence type="ECO:0000256" key="1">
    <source>
        <dbReference type="ARBA" id="ARBA00010982"/>
    </source>
</evidence>
<sequence>MSSDISIIAWARSPVAPVGGALASLSAHELAAPVLQALLAQSGLPAPAVDAVVVGNALGAGGNPARMLALAAGLPDDCAALSLDTQCCSGLDAVATAAGLLRSGQAELVIAGGVEAWSRAPIRQTRPLSSQELPQSYERPPFAPDPARDPDMLQSAADHALRHGHTRAAQERYALLSHARALAAQAGLSREIVAMAGLDHDPYPRALKAERAARMPAVAQARIEAAHPANIGDMAAHALSALTVSAKADGAALILLATPGACERWGLQPRARWLASTSVGVAPETPLVAAIAATRKLLLRGAEALQKNELRAQELAALELHDAFAVQGLSFCAALGLKPEQINTEGGGLARGHPIGASGAIALVRCLARLEADARPDALGLACIAGAGGIGAATLVQWLSTTRPPN</sequence>
<feature type="domain" description="Thiolase C-terminal" evidence="7">
    <location>
        <begin position="268"/>
        <end position="397"/>
    </location>
</feature>
<dbReference type="InterPro" id="IPR002155">
    <property type="entry name" value="Thiolase"/>
</dbReference>
<dbReference type="PROSITE" id="PS00737">
    <property type="entry name" value="THIOLASE_2"/>
    <property type="match status" value="1"/>
</dbReference>
<protein>
    <submittedName>
        <fullName evidence="8">Acetyl-CoA C-acyltransferase</fullName>
        <ecNumber evidence="8">2.3.1.16</ecNumber>
    </submittedName>
</protein>
<proteinExistence type="inferred from homology"/>
<dbReference type="Gene3D" id="3.40.47.10">
    <property type="match status" value="1"/>
</dbReference>
<dbReference type="EMBL" id="JBFYGN010000027">
    <property type="protein sequence ID" value="MEX8194853.1"/>
    <property type="molecule type" value="Genomic_DNA"/>
</dbReference>
<dbReference type="InterPro" id="IPR020617">
    <property type="entry name" value="Thiolase_C"/>
</dbReference>
<evidence type="ECO:0000313" key="8">
    <source>
        <dbReference type="EMBL" id="MEX8194853.1"/>
    </source>
</evidence>
<dbReference type="PIRSF" id="PIRSF000429">
    <property type="entry name" value="Ac-CoA_Ac_transf"/>
    <property type="match status" value="1"/>
</dbReference>
<comment type="caution">
    <text evidence="8">The sequence shown here is derived from an EMBL/GenBank/DDBJ whole genome shotgun (WGS) entry which is preliminary data.</text>
</comment>
<keyword evidence="9" id="KW-1185">Reference proteome</keyword>
<organism evidence="8 9">
    <name type="scientific">Comamonas guangdongensis</name>
    <dbReference type="NCBI Taxonomy" id="510515"/>
    <lineage>
        <taxon>Bacteria</taxon>
        <taxon>Pseudomonadati</taxon>
        <taxon>Pseudomonadota</taxon>
        <taxon>Betaproteobacteria</taxon>
        <taxon>Burkholderiales</taxon>
        <taxon>Comamonadaceae</taxon>
        <taxon>Comamonas</taxon>
    </lineage>
</organism>
<evidence type="ECO:0000256" key="5">
    <source>
        <dbReference type="SAM" id="MobiDB-lite"/>
    </source>
</evidence>
<accession>A0ABV3ZZH0</accession>
<feature type="domain" description="Thiolase N-terminal" evidence="6">
    <location>
        <begin position="6"/>
        <end position="257"/>
    </location>
</feature>
<dbReference type="NCBIfam" id="TIGR01930">
    <property type="entry name" value="AcCoA-C-Actrans"/>
    <property type="match status" value="1"/>
</dbReference>
<evidence type="ECO:0000256" key="2">
    <source>
        <dbReference type="ARBA" id="ARBA00022679"/>
    </source>
</evidence>
<name>A0ABV3ZZH0_9BURK</name>
<dbReference type="InterPro" id="IPR020613">
    <property type="entry name" value="Thiolase_CS"/>
</dbReference>
<evidence type="ECO:0000259" key="6">
    <source>
        <dbReference type="Pfam" id="PF00108"/>
    </source>
</evidence>
<evidence type="ECO:0000259" key="7">
    <source>
        <dbReference type="Pfam" id="PF02803"/>
    </source>
</evidence>
<dbReference type="GO" id="GO:0003988">
    <property type="term" value="F:acetyl-CoA C-acyltransferase activity"/>
    <property type="evidence" value="ECO:0007669"/>
    <property type="project" value="UniProtKB-EC"/>
</dbReference>
<dbReference type="InterPro" id="IPR020616">
    <property type="entry name" value="Thiolase_N"/>
</dbReference>
<dbReference type="Pfam" id="PF00108">
    <property type="entry name" value="Thiolase_N"/>
    <property type="match status" value="1"/>
</dbReference>
<dbReference type="EC" id="2.3.1.16" evidence="8"/>
<evidence type="ECO:0000313" key="9">
    <source>
        <dbReference type="Proteomes" id="UP001561046"/>
    </source>
</evidence>
<dbReference type="Proteomes" id="UP001561046">
    <property type="component" value="Unassembled WGS sequence"/>
</dbReference>
<dbReference type="RefSeq" id="WP_369340030.1">
    <property type="nucleotide sequence ID" value="NZ_JBFYGN010000027.1"/>
</dbReference>
<dbReference type="Pfam" id="PF02803">
    <property type="entry name" value="Thiolase_C"/>
    <property type="match status" value="1"/>
</dbReference>
<dbReference type="CDD" id="cd00751">
    <property type="entry name" value="thiolase"/>
    <property type="match status" value="1"/>
</dbReference>
<dbReference type="InterPro" id="IPR016039">
    <property type="entry name" value="Thiolase-like"/>
</dbReference>
<evidence type="ECO:0000256" key="3">
    <source>
        <dbReference type="ARBA" id="ARBA00023315"/>
    </source>
</evidence>
<evidence type="ECO:0000256" key="4">
    <source>
        <dbReference type="RuleBase" id="RU003557"/>
    </source>
</evidence>
<keyword evidence="2 4" id="KW-0808">Transferase</keyword>
<comment type="similarity">
    <text evidence="1 4">Belongs to the thiolase-like superfamily. Thiolase family.</text>
</comment>
<dbReference type="PANTHER" id="PTHR18919:SF151">
    <property type="entry name" value="BLR2427 PROTEIN"/>
    <property type="match status" value="1"/>
</dbReference>
<keyword evidence="3 4" id="KW-0012">Acyltransferase</keyword>
<gene>
    <name evidence="8" type="ORF">AB6724_18625</name>
</gene>
<reference evidence="8 9" key="1">
    <citation type="journal article" date="2013" name="Int. J. Syst. Evol. Microbiol.">
        <title>Comamonas guangdongensis sp. nov., isolated from subterranean forest sediment, and emended description of the genus Comamonas.</title>
        <authorList>
            <person name="Zhang J."/>
            <person name="Wang Y."/>
            <person name="Zhou S."/>
            <person name="Wu C."/>
            <person name="He J."/>
            <person name="Li F."/>
        </authorList>
    </citation>
    <scope>NUCLEOTIDE SEQUENCE [LARGE SCALE GENOMIC DNA]</scope>
    <source>
        <strain evidence="8 9">CCTCC AB2011133</strain>
    </source>
</reference>
<dbReference type="PANTHER" id="PTHR18919">
    <property type="entry name" value="ACETYL-COA C-ACYLTRANSFERASE"/>
    <property type="match status" value="1"/>
</dbReference>
<feature type="region of interest" description="Disordered" evidence="5">
    <location>
        <begin position="122"/>
        <end position="152"/>
    </location>
</feature>